<comment type="caution">
    <text evidence="1">The sequence shown here is derived from an EMBL/GenBank/DDBJ whole genome shotgun (WGS) entry which is preliminary data.</text>
</comment>
<protein>
    <recommendedName>
        <fullName evidence="3">F-box protein</fullName>
    </recommendedName>
</protein>
<name>A0A8K0MTE2_9ROSA</name>
<dbReference type="OrthoDB" id="1845982at2759"/>
<sequence length="241" mass="27896">MADDNPKLSQQQHLGLDFLPANPVKILASTKSGNLLSRSAAASIQYYMCKPTTKKWLEIPNPPHHNNSDKYVRVFAMEVVRLIPLRYKIVVLSLSNLEDESWESFALPLQFWTHVMVLVEYEGRLGLLCIVSEKESMELWDEDDHDENGESVWRRVHKVSIQKILNEEWRVDPVGLCNSDIALLIDGEGQLIFYKFQDCSFFKVKLDPWYCFPGLFHFQSNIKEPETDLICTTPTRDDPLH</sequence>
<organism evidence="1 2">
    <name type="scientific">Rhamnella rubrinervis</name>
    <dbReference type="NCBI Taxonomy" id="2594499"/>
    <lineage>
        <taxon>Eukaryota</taxon>
        <taxon>Viridiplantae</taxon>
        <taxon>Streptophyta</taxon>
        <taxon>Embryophyta</taxon>
        <taxon>Tracheophyta</taxon>
        <taxon>Spermatophyta</taxon>
        <taxon>Magnoliopsida</taxon>
        <taxon>eudicotyledons</taxon>
        <taxon>Gunneridae</taxon>
        <taxon>Pentapetalae</taxon>
        <taxon>rosids</taxon>
        <taxon>fabids</taxon>
        <taxon>Rosales</taxon>
        <taxon>Rhamnaceae</taxon>
        <taxon>rhamnoid group</taxon>
        <taxon>Rhamneae</taxon>
        <taxon>Rhamnella</taxon>
    </lineage>
</organism>
<proteinExistence type="predicted"/>
<evidence type="ECO:0000313" key="1">
    <source>
        <dbReference type="EMBL" id="KAF3458002.1"/>
    </source>
</evidence>
<keyword evidence="2" id="KW-1185">Reference proteome</keyword>
<evidence type="ECO:0000313" key="2">
    <source>
        <dbReference type="Proteomes" id="UP000796880"/>
    </source>
</evidence>
<accession>A0A8K0MTE2</accession>
<dbReference type="AlphaFoldDB" id="A0A8K0MTE2"/>
<gene>
    <name evidence="1" type="ORF">FNV43_RR02664</name>
</gene>
<dbReference type="Proteomes" id="UP000796880">
    <property type="component" value="Unassembled WGS sequence"/>
</dbReference>
<evidence type="ECO:0008006" key="3">
    <source>
        <dbReference type="Google" id="ProtNLM"/>
    </source>
</evidence>
<reference evidence="1" key="1">
    <citation type="submission" date="2020-03" db="EMBL/GenBank/DDBJ databases">
        <title>A high-quality chromosome-level genome assembly of a woody plant with both climbing and erect habits, Rhamnella rubrinervis.</title>
        <authorList>
            <person name="Lu Z."/>
            <person name="Yang Y."/>
            <person name="Zhu X."/>
            <person name="Sun Y."/>
        </authorList>
    </citation>
    <scope>NUCLEOTIDE SEQUENCE</scope>
    <source>
        <strain evidence="1">BYM</strain>
        <tissue evidence="1">Leaf</tissue>
    </source>
</reference>
<dbReference type="EMBL" id="VOIH02000001">
    <property type="protein sequence ID" value="KAF3458002.1"/>
    <property type="molecule type" value="Genomic_DNA"/>
</dbReference>